<reference evidence="1" key="1">
    <citation type="submission" date="2020-05" db="EMBL/GenBank/DDBJ databases">
        <authorList>
            <person name="Chiriac C."/>
            <person name="Salcher M."/>
            <person name="Ghai R."/>
            <person name="Kavagutti S V."/>
        </authorList>
    </citation>
    <scope>NUCLEOTIDE SEQUENCE</scope>
</reference>
<evidence type="ECO:0000313" key="1">
    <source>
        <dbReference type="EMBL" id="CAB4698345.1"/>
    </source>
</evidence>
<accession>A0A6J6PNF0</accession>
<organism evidence="1">
    <name type="scientific">freshwater metagenome</name>
    <dbReference type="NCBI Taxonomy" id="449393"/>
    <lineage>
        <taxon>unclassified sequences</taxon>
        <taxon>metagenomes</taxon>
        <taxon>ecological metagenomes</taxon>
    </lineage>
</organism>
<name>A0A6J6PNF0_9ZZZZ</name>
<gene>
    <name evidence="1" type="ORF">UFOPK2579_00800</name>
</gene>
<protein>
    <submittedName>
        <fullName evidence="1">Unannotated protein</fullName>
    </submittedName>
</protein>
<sequence>MLVVDVDTHGLGYARLRQPSYQGLRTDLSPEDL</sequence>
<dbReference type="AlphaFoldDB" id="A0A6J6PNF0"/>
<dbReference type="EMBL" id="CAEZXR010000073">
    <property type="protein sequence ID" value="CAB4698345.1"/>
    <property type="molecule type" value="Genomic_DNA"/>
</dbReference>
<proteinExistence type="predicted"/>